<dbReference type="RefSeq" id="WP_252952539.1">
    <property type="nucleotide sequence ID" value="NZ_JAFIRR010000039.1"/>
</dbReference>
<dbReference type="EMBL" id="JAFIRR010000039">
    <property type="protein sequence ID" value="MCO6415927.1"/>
    <property type="molecule type" value="Genomic_DNA"/>
</dbReference>
<proteinExistence type="predicted"/>
<reference evidence="1 2" key="1">
    <citation type="submission" date="2021-12" db="EMBL/GenBank/DDBJ databases">
        <title>Siccirubricoccus leaddurans sp. nov., a high concentration Zn2+ tolerance bacterium.</title>
        <authorList>
            <person name="Cao Y."/>
        </authorList>
    </citation>
    <scope>NUCLEOTIDE SEQUENCE [LARGE SCALE GENOMIC DNA]</scope>
    <source>
        <strain evidence="1 2">KC 17139</strain>
    </source>
</reference>
<dbReference type="Proteomes" id="UP001523392">
    <property type="component" value="Unassembled WGS sequence"/>
</dbReference>
<gene>
    <name evidence="1" type="ORF">JYK14_07015</name>
</gene>
<comment type="caution">
    <text evidence="1">The sequence shown here is derived from an EMBL/GenBank/DDBJ whole genome shotgun (WGS) entry which is preliminary data.</text>
</comment>
<keyword evidence="2" id="KW-1185">Reference proteome</keyword>
<sequence>MIPDSPVRAFRRADGQIALIAGTAQNWMLLGPSFPSVKPDCRGVMRRDRYNLLTPGKLWIQAVYTLDGQNIFGLASQDLQDEVVLQGCDTKGIRGRCWLNKIVGIQSSDLGNSYVPTGTAASFGDHYPSGQNDPYGAFSVSNIVYNAGYYYAFLYVRAAGRQVPGNCLLRSADVTDPTAWRAWDGAAFRYDPNGQEGSCKVVYPDPMGAVRSLQYVPAKRQWVALSSSRLRLEGDSAPVPGFYYSTSSDLLEWRALRRIMETPMSARVDSWDKIIHYPSLIDPESASRNFDTVDHDRALIFFSVHHLARGQGTLNRDIQYIPVELR</sequence>
<name>A0ABT1D1X8_9PROT</name>
<accession>A0ABT1D1X8</accession>
<organism evidence="1 2">
    <name type="scientific">Siccirubricoccus soli</name>
    <dbReference type="NCBI Taxonomy" id="2899147"/>
    <lineage>
        <taxon>Bacteria</taxon>
        <taxon>Pseudomonadati</taxon>
        <taxon>Pseudomonadota</taxon>
        <taxon>Alphaproteobacteria</taxon>
        <taxon>Acetobacterales</taxon>
        <taxon>Roseomonadaceae</taxon>
        <taxon>Siccirubricoccus</taxon>
    </lineage>
</organism>
<evidence type="ECO:0000313" key="1">
    <source>
        <dbReference type="EMBL" id="MCO6415927.1"/>
    </source>
</evidence>
<evidence type="ECO:0000313" key="2">
    <source>
        <dbReference type="Proteomes" id="UP001523392"/>
    </source>
</evidence>
<protein>
    <recommendedName>
        <fullName evidence="3">DUF4185 domain-containing protein</fullName>
    </recommendedName>
</protein>
<evidence type="ECO:0008006" key="3">
    <source>
        <dbReference type="Google" id="ProtNLM"/>
    </source>
</evidence>